<sequence>MSASAATPAPNDFTFYDPFDGMRFGPQQCFLCGTPTMPRADSVPVFAEWLMTRYNLHERQIKLLDLSIVQFNDLRIPCCPQCRTKHVEPLEQEVEEAAQQGVESLRALGDKTLFLWLGKMMYGVLVTEILNELEPLAVPQYPLAENAQMLRRFQAFFQAFQALRVPVEFDDFSPASVFVLEVSQTQDDMPFEYDDDLSTLTFSIKLDNAVLTACLVDNGIIRQAMRRVYQDALRPLHPVQVAEFKARVYYASYILNVVPDYYPRALAPGATHIVMDTLIDDITGDIFNPWDNAAYGQSLLEMWKRWHIPLEEIMREPDQPLSFLYDADGAPRLLARYPEEGGTEQNLAAS</sequence>
<proteinExistence type="predicted"/>
<dbReference type="EMBL" id="CP094669">
    <property type="protein sequence ID" value="UOG75238.1"/>
    <property type="molecule type" value="Genomic_DNA"/>
</dbReference>
<dbReference type="Proteomes" id="UP000831113">
    <property type="component" value="Chromosome"/>
</dbReference>
<gene>
    <name evidence="1" type="ORF">MTX78_01260</name>
</gene>
<name>A0ABY4CYK0_9BACT</name>
<dbReference type="RefSeq" id="WP_243799187.1">
    <property type="nucleotide sequence ID" value="NZ_CP094669.1"/>
</dbReference>
<evidence type="ECO:0000313" key="1">
    <source>
        <dbReference type="EMBL" id="UOG75238.1"/>
    </source>
</evidence>
<accession>A0ABY4CYK0</accession>
<reference evidence="1 2" key="1">
    <citation type="submission" date="2022-03" db="EMBL/GenBank/DDBJ databases">
        <title>Hymenobactersp. isolated from the air.</title>
        <authorList>
            <person name="Won M."/>
            <person name="Kwon S.-W."/>
        </authorList>
    </citation>
    <scope>NUCLEOTIDE SEQUENCE [LARGE SCALE GENOMIC DNA]</scope>
    <source>
        <strain evidence="1 2">KACC 21982</strain>
    </source>
</reference>
<protein>
    <submittedName>
        <fullName evidence="1">Uncharacterized protein</fullName>
    </submittedName>
</protein>
<keyword evidence="2" id="KW-1185">Reference proteome</keyword>
<organism evidence="1 2">
    <name type="scientific">Hymenobacter tibetensis</name>
    <dbReference type="NCBI Taxonomy" id="497967"/>
    <lineage>
        <taxon>Bacteria</taxon>
        <taxon>Pseudomonadati</taxon>
        <taxon>Bacteroidota</taxon>
        <taxon>Cytophagia</taxon>
        <taxon>Cytophagales</taxon>
        <taxon>Hymenobacteraceae</taxon>
        <taxon>Hymenobacter</taxon>
    </lineage>
</organism>
<evidence type="ECO:0000313" key="2">
    <source>
        <dbReference type="Proteomes" id="UP000831113"/>
    </source>
</evidence>